<reference evidence="1" key="1">
    <citation type="submission" date="2023-03" db="EMBL/GenBank/DDBJ databases">
        <title>Draft assemblies of triclosan tolerant bacteria isolated from returned activated sludge.</title>
        <authorList>
            <person name="Van Hamelsveld S."/>
        </authorList>
    </citation>
    <scope>NUCLEOTIDE SEQUENCE</scope>
    <source>
        <strain evidence="1">GW210015_S63</strain>
    </source>
</reference>
<dbReference type="RefSeq" id="WP_276215737.1">
    <property type="nucleotide sequence ID" value="NZ_JARJLR010000411.1"/>
</dbReference>
<comment type="caution">
    <text evidence="1">The sequence shown here is derived from an EMBL/GenBank/DDBJ whole genome shotgun (WGS) entry which is preliminary data.</text>
</comment>
<accession>A0AAW6PDY6</accession>
<organism evidence="1 2">
    <name type="scientific">Pseudomonas citronellolis</name>
    <dbReference type="NCBI Taxonomy" id="53408"/>
    <lineage>
        <taxon>Bacteria</taxon>
        <taxon>Pseudomonadati</taxon>
        <taxon>Pseudomonadota</taxon>
        <taxon>Gammaproteobacteria</taxon>
        <taxon>Pseudomonadales</taxon>
        <taxon>Pseudomonadaceae</taxon>
        <taxon>Pseudomonas</taxon>
    </lineage>
</organism>
<sequence length="515" mass="57472">MKEQAEVPSPAPKDLTTTAAPLSFREGARLRISGGAKRDTFELLTLVLRASLALGGKPVICSELLPGVSLWLSVGTLQANDEAEIARVAEDIWSAVRSSLIDWLRLSPIRPGIAMELKGGTRLEFVWTGIRPLRPGHLQIDVAHDKSFVVRYIKHRKRRPLVESAEPVEDSTLQSFTVLRRSLLDAIEKSIQTNQAKYARLSAPVRYRLTGALSAWRNFHQQVDATLADLSISAALVHAPLKRVITSLNQMTLTLHPDGAAPHSANELSLHASHSAVWQAFDAREGIFYEPSAALHRLLDSTYIADNVPIGVVQLPTDTLCIIPEPSRWKTGGYESIVLFKQAHSLCFVTWAHRPDTERSVVMDVLTLSTEESDRTIRDLLDEAFQTPQPGDDQIRQHWRNSLDYAIKMLLYMAVRDAHVTRDLARTQAAKSLPSGLGRRKREAYQVQVDHLYDRHIVGPTILDEAPESKTTASGGREVSSHWRRPYFKMQHYGPGAALRKVVFFGPAIVRADRL</sequence>
<dbReference type="AlphaFoldDB" id="A0AAW6PDY6"/>
<dbReference type="Proteomes" id="UP001220662">
    <property type="component" value="Unassembled WGS sequence"/>
</dbReference>
<dbReference type="InterPro" id="IPR058915">
    <property type="entry name" value="AcrVA2-like"/>
</dbReference>
<evidence type="ECO:0000313" key="2">
    <source>
        <dbReference type="Proteomes" id="UP001220662"/>
    </source>
</evidence>
<proteinExistence type="predicted"/>
<dbReference type="Pfam" id="PF26125">
    <property type="entry name" value="AcrVA2-like"/>
    <property type="match status" value="1"/>
</dbReference>
<gene>
    <name evidence="1" type="ORF">P3W55_24560</name>
</gene>
<protein>
    <submittedName>
        <fullName evidence="1">Uncharacterized protein</fullName>
    </submittedName>
</protein>
<dbReference type="EMBL" id="JARJLR010000411">
    <property type="protein sequence ID" value="MDF3844895.1"/>
    <property type="molecule type" value="Genomic_DNA"/>
</dbReference>
<name>A0AAW6PDY6_9PSED</name>
<evidence type="ECO:0000313" key="1">
    <source>
        <dbReference type="EMBL" id="MDF3844895.1"/>
    </source>
</evidence>